<accession>A0ABX7VVA6</accession>
<dbReference type="EMBL" id="CP046956">
    <property type="protein sequence ID" value="QTN00815.1"/>
    <property type="molecule type" value="Genomic_DNA"/>
</dbReference>
<sequence length="345" mass="39231">MAIRFFQPGDQAGIQQLYTKVFGKQRSSLVWEWKYIKHPNPVNPWILVFEKNNRIAGHIALWVSEVFINGKIQLAGLRVDTMVDPEDRGEGIYQQLNEAMFTEARKSGIKLLYGFPAPKARELLLTRTRAKEAGRVSRFVYIQNPIALAAGMIRIASPAKPLGSIYKKIINKQKKKSLSKYQLETVTACDERFTDLADRLSAIRPVVIRRSHGYLNWRYHQHPEYMYHMLALRKGADLAGYVVVKKEGKQLKHDRVTVGTIVDWLAVEDQKVWQELLQGALQQLKGCDIVQSWALPETPSANTLASRGFKVKDHPLALVVHPLETATVGSGLEDWYLHQGDVDSY</sequence>
<evidence type="ECO:0000259" key="1">
    <source>
        <dbReference type="PROSITE" id="PS51186"/>
    </source>
</evidence>
<dbReference type="SUPFAM" id="SSF55729">
    <property type="entry name" value="Acyl-CoA N-acyltransferases (Nat)"/>
    <property type="match status" value="1"/>
</dbReference>
<proteinExistence type="predicted"/>
<feature type="domain" description="N-acetyltransferase" evidence="1">
    <location>
        <begin position="1"/>
        <end position="171"/>
    </location>
</feature>
<organism evidence="2 3">
    <name type="scientific">Sediminibacillus dalangtanensis</name>
    <dbReference type="NCBI Taxonomy" id="2729421"/>
    <lineage>
        <taxon>Bacteria</taxon>
        <taxon>Bacillati</taxon>
        <taxon>Bacillota</taxon>
        <taxon>Bacilli</taxon>
        <taxon>Bacillales</taxon>
        <taxon>Bacillaceae</taxon>
        <taxon>Sediminibacillus</taxon>
    </lineage>
</organism>
<dbReference type="Pfam" id="PF13527">
    <property type="entry name" value="Acetyltransf_9"/>
    <property type="match status" value="1"/>
</dbReference>
<dbReference type="Gene3D" id="3.40.630.30">
    <property type="match status" value="1"/>
</dbReference>
<dbReference type="Proteomes" id="UP000665043">
    <property type="component" value="Chromosome"/>
</dbReference>
<evidence type="ECO:0000313" key="2">
    <source>
        <dbReference type="EMBL" id="QTN00815.1"/>
    </source>
</evidence>
<protein>
    <submittedName>
        <fullName evidence="2">GNAT family N-acetyltransferase</fullName>
    </submittedName>
</protein>
<dbReference type="RefSeq" id="WP_209365948.1">
    <property type="nucleotide sequence ID" value="NZ_CP046956.1"/>
</dbReference>
<reference evidence="2 3" key="1">
    <citation type="submission" date="2019-12" db="EMBL/GenBank/DDBJ databases">
        <title>The whole genome sequencing of a strain isolated from a Mars analog, Dalangtan Playa.</title>
        <authorList>
            <person name="Huang T."/>
        </authorList>
    </citation>
    <scope>NUCLEOTIDE SEQUENCE [LARGE SCALE GENOMIC DNA]</scope>
    <source>
        <strain evidence="2 3">DP4-553-S</strain>
    </source>
</reference>
<dbReference type="PROSITE" id="PS51186">
    <property type="entry name" value="GNAT"/>
    <property type="match status" value="1"/>
</dbReference>
<gene>
    <name evidence="2" type="ORF">ERJ70_16920</name>
</gene>
<evidence type="ECO:0000313" key="3">
    <source>
        <dbReference type="Proteomes" id="UP000665043"/>
    </source>
</evidence>
<dbReference type="CDD" id="cd04301">
    <property type="entry name" value="NAT_SF"/>
    <property type="match status" value="1"/>
</dbReference>
<dbReference type="InterPro" id="IPR000182">
    <property type="entry name" value="GNAT_dom"/>
</dbReference>
<name>A0ABX7VVA6_9BACI</name>
<keyword evidence="3" id="KW-1185">Reference proteome</keyword>
<dbReference type="InterPro" id="IPR016181">
    <property type="entry name" value="Acyl_CoA_acyltransferase"/>
</dbReference>